<dbReference type="GO" id="GO:0008198">
    <property type="term" value="F:ferrous iron binding"/>
    <property type="evidence" value="ECO:0007669"/>
    <property type="project" value="TreeGrafter"/>
</dbReference>
<dbReference type="PROSITE" id="PS51471">
    <property type="entry name" value="FE2OG_OXY"/>
    <property type="match status" value="1"/>
</dbReference>
<evidence type="ECO:0000256" key="6">
    <source>
        <dbReference type="SAM" id="MobiDB-lite"/>
    </source>
</evidence>
<accession>A0A0C2GSM9</accession>
<evidence type="ECO:0000256" key="2">
    <source>
        <dbReference type="ARBA" id="ARBA00022964"/>
    </source>
</evidence>
<reference evidence="8 9" key="1">
    <citation type="submission" date="2013-12" db="EMBL/GenBank/DDBJ databases">
        <title>Draft genome of the parsitic nematode Ancylostoma duodenale.</title>
        <authorList>
            <person name="Mitreva M."/>
        </authorList>
    </citation>
    <scope>NUCLEOTIDE SEQUENCE [LARGE SCALE GENOMIC DNA]</scope>
    <source>
        <strain evidence="8 9">Zhejiang</strain>
    </source>
</reference>
<evidence type="ECO:0000256" key="3">
    <source>
        <dbReference type="ARBA" id="ARBA00023002"/>
    </source>
</evidence>
<evidence type="ECO:0000256" key="4">
    <source>
        <dbReference type="ARBA" id="ARBA00023004"/>
    </source>
</evidence>
<comment type="cofactor">
    <cofactor evidence="5">
        <name>Fe(2+)</name>
        <dbReference type="ChEBI" id="CHEBI:29033"/>
    </cofactor>
    <text evidence="5">Binds 1 Fe(2+) ion per subunit.</text>
</comment>
<proteinExistence type="predicted"/>
<keyword evidence="1 5" id="KW-0479">Metal-binding</keyword>
<dbReference type="Pfam" id="PF13532">
    <property type="entry name" value="2OG-FeII_Oxy_2"/>
    <property type="match status" value="1"/>
</dbReference>
<dbReference type="OrthoDB" id="6614653at2759"/>
<dbReference type="InterPro" id="IPR005123">
    <property type="entry name" value="Oxoglu/Fe-dep_dioxygenase_dom"/>
</dbReference>
<feature type="domain" description="Fe2OG dioxygenase" evidence="7">
    <location>
        <begin position="235"/>
        <end position="343"/>
    </location>
</feature>
<feature type="region of interest" description="Disordered" evidence="6">
    <location>
        <begin position="1"/>
        <end position="20"/>
    </location>
</feature>
<protein>
    <submittedName>
        <fullName evidence="8">Putative alkylated DNA repair protein AlkB</fullName>
    </submittedName>
</protein>
<dbReference type="GO" id="GO:0035515">
    <property type="term" value="F:oxidative RNA demethylase activity"/>
    <property type="evidence" value="ECO:0007669"/>
    <property type="project" value="TreeGrafter"/>
</dbReference>
<keyword evidence="2" id="KW-0223">Dioxygenase</keyword>
<dbReference type="Proteomes" id="UP000054047">
    <property type="component" value="Unassembled WGS sequence"/>
</dbReference>
<dbReference type="GO" id="GO:0035513">
    <property type="term" value="P:oxidative RNA demethylation"/>
    <property type="evidence" value="ECO:0007669"/>
    <property type="project" value="TreeGrafter"/>
</dbReference>
<dbReference type="InterPro" id="IPR027450">
    <property type="entry name" value="AlkB-like"/>
</dbReference>
<sequence length="349" mass="39185">MNGTQREALKTSSDSYESVSPSKKFKLFLFKFKGDHYGSDSEEQPTVFKKMFKTYKRRNPAPDLSQKVVEMPNVDPRVEGKCGILNFQQLNCANVNEDELQQLGLKPLTNWKLVTLSGRQGLYIIPNVMREEAVEMWLSRSFKYAEPPNTTNLTAHGKSPEKCYFCQFHPTDPVVLRCHCRDVLRVAGKSLRWTTLGVDYNWDTKEYPLTGDPVPPELVQFADVVTRVLGLGPMYADATIVNYYPPKSTLSPHVDRSERTDAPLVSLSLGQSAVYLTGGESLDDEVVPLWLRSGDVLVMHGAQRLVYHAVASIHKTCVFDIKDPLLADFASTSRVNITIRQVNPVGNNA</sequence>
<keyword evidence="4 5" id="KW-0408">Iron</keyword>
<dbReference type="PANTHER" id="PTHR16557">
    <property type="entry name" value="ALKYLATED DNA REPAIR PROTEIN ALKB-RELATED"/>
    <property type="match status" value="1"/>
</dbReference>
<feature type="binding site" evidence="5">
    <location>
        <position position="255"/>
    </location>
    <ligand>
        <name>Fe cation</name>
        <dbReference type="ChEBI" id="CHEBI:24875"/>
        <note>catalytic</note>
    </ligand>
</feature>
<dbReference type="GO" id="GO:0035516">
    <property type="term" value="F:broad specificity oxidative DNA demethylase activity"/>
    <property type="evidence" value="ECO:0007669"/>
    <property type="project" value="TreeGrafter"/>
</dbReference>
<gene>
    <name evidence="8" type="ORF">ANCDUO_07721</name>
</gene>
<dbReference type="AlphaFoldDB" id="A0A0C2GSM9"/>
<evidence type="ECO:0000256" key="1">
    <source>
        <dbReference type="ARBA" id="ARBA00022723"/>
    </source>
</evidence>
<evidence type="ECO:0000313" key="9">
    <source>
        <dbReference type="Proteomes" id="UP000054047"/>
    </source>
</evidence>
<keyword evidence="3" id="KW-0560">Oxidoreductase</keyword>
<evidence type="ECO:0000259" key="7">
    <source>
        <dbReference type="PROSITE" id="PS51471"/>
    </source>
</evidence>
<dbReference type="PANTHER" id="PTHR16557:SF2">
    <property type="entry name" value="NUCLEIC ACID DIOXYGENASE ALKBH1"/>
    <property type="match status" value="1"/>
</dbReference>
<dbReference type="GO" id="GO:0005737">
    <property type="term" value="C:cytoplasm"/>
    <property type="evidence" value="ECO:0007669"/>
    <property type="project" value="TreeGrafter"/>
</dbReference>
<feature type="binding site" evidence="5">
    <location>
        <position position="253"/>
    </location>
    <ligand>
        <name>Fe cation</name>
        <dbReference type="ChEBI" id="CHEBI:24875"/>
        <note>catalytic</note>
    </ligand>
</feature>
<dbReference type="GO" id="GO:0005634">
    <property type="term" value="C:nucleus"/>
    <property type="evidence" value="ECO:0007669"/>
    <property type="project" value="TreeGrafter"/>
</dbReference>
<dbReference type="InterPro" id="IPR004574">
    <property type="entry name" value="Alkb"/>
</dbReference>
<feature type="binding site" evidence="5">
    <location>
        <position position="308"/>
    </location>
    <ligand>
        <name>Fe cation</name>
        <dbReference type="ChEBI" id="CHEBI:24875"/>
        <note>catalytic</note>
    </ligand>
</feature>
<evidence type="ECO:0000313" key="8">
    <source>
        <dbReference type="EMBL" id="KIH61999.1"/>
    </source>
</evidence>
<dbReference type="SUPFAM" id="SSF51197">
    <property type="entry name" value="Clavaminate synthase-like"/>
    <property type="match status" value="1"/>
</dbReference>
<dbReference type="Gene3D" id="2.60.120.590">
    <property type="entry name" value="Alpha-ketoglutarate-dependent dioxygenase AlkB-like"/>
    <property type="match status" value="1"/>
</dbReference>
<evidence type="ECO:0000256" key="5">
    <source>
        <dbReference type="PIRSR" id="PIRSR604574-2"/>
    </source>
</evidence>
<dbReference type="EMBL" id="KN729665">
    <property type="protein sequence ID" value="KIH61999.1"/>
    <property type="molecule type" value="Genomic_DNA"/>
</dbReference>
<name>A0A0C2GSM9_9BILA</name>
<keyword evidence="9" id="KW-1185">Reference proteome</keyword>
<organism evidence="8 9">
    <name type="scientific">Ancylostoma duodenale</name>
    <dbReference type="NCBI Taxonomy" id="51022"/>
    <lineage>
        <taxon>Eukaryota</taxon>
        <taxon>Metazoa</taxon>
        <taxon>Ecdysozoa</taxon>
        <taxon>Nematoda</taxon>
        <taxon>Chromadorea</taxon>
        <taxon>Rhabditida</taxon>
        <taxon>Rhabditina</taxon>
        <taxon>Rhabditomorpha</taxon>
        <taxon>Strongyloidea</taxon>
        <taxon>Ancylostomatidae</taxon>
        <taxon>Ancylostomatinae</taxon>
        <taxon>Ancylostoma</taxon>
    </lineage>
</organism>
<dbReference type="InterPro" id="IPR037151">
    <property type="entry name" value="AlkB-like_sf"/>
</dbReference>